<dbReference type="HOGENOM" id="CLU_1613752_0_0_1"/>
<reference evidence="3" key="2">
    <citation type="submission" date="2018-02" db="UniProtKB">
        <authorList>
            <consortium name="EnsemblPlants"/>
        </authorList>
    </citation>
    <scope>IDENTIFICATION</scope>
    <source>
        <strain evidence="3">Williams 82</strain>
    </source>
</reference>
<proteinExistence type="predicted"/>
<dbReference type="Proteomes" id="UP000008827">
    <property type="component" value="Chromosome 8"/>
</dbReference>
<feature type="region of interest" description="Disordered" evidence="1">
    <location>
        <begin position="1"/>
        <end position="32"/>
    </location>
</feature>
<name>K7LAN2_SOYBN</name>
<feature type="compositionally biased region" description="Acidic residues" evidence="1">
    <location>
        <begin position="58"/>
        <end position="70"/>
    </location>
</feature>
<protein>
    <submittedName>
        <fullName evidence="2 3">Uncharacterized protein</fullName>
    </submittedName>
</protein>
<feature type="region of interest" description="Disordered" evidence="1">
    <location>
        <begin position="47"/>
        <end position="73"/>
    </location>
</feature>
<dbReference type="PaxDb" id="3847-GLYMA08G46200.1"/>
<sequence>MTTTSKHSYKLFREKSHKNKKTPTKHVVERRRNNASVLVSFYSDRSLTSSRGKLDAGNGDEEEEGDEEENEVHPRVTEEVLAILDQAGSFGIVYGDSSDGAVYVYKNDGNDADLASAVHQSAPLTVLRRLTLEKNGNLRLYQWRVFADGCDNIQHISSYSSKIQE</sequence>
<evidence type="ECO:0000256" key="1">
    <source>
        <dbReference type="SAM" id="MobiDB-lite"/>
    </source>
</evidence>
<dbReference type="EMBL" id="CM000841">
    <property type="protein sequence ID" value="KRH46641.1"/>
    <property type="molecule type" value="Genomic_DNA"/>
</dbReference>
<dbReference type="OrthoDB" id="10611868at2759"/>
<evidence type="ECO:0000313" key="3">
    <source>
        <dbReference type="EnsemblPlants" id="KRH46641"/>
    </source>
</evidence>
<evidence type="ECO:0000313" key="4">
    <source>
        <dbReference type="Proteomes" id="UP000008827"/>
    </source>
</evidence>
<dbReference type="Gramene" id="KRH46641">
    <property type="protein sequence ID" value="KRH46641"/>
    <property type="gene ID" value="GLYMA_08G347900"/>
</dbReference>
<dbReference type="EnsemblPlants" id="KRH46641">
    <property type="protein sequence ID" value="KRH46641"/>
    <property type="gene ID" value="GLYMA_08G347900"/>
</dbReference>
<dbReference type="InParanoid" id="K7LAN2"/>
<organism evidence="2">
    <name type="scientific">Glycine max</name>
    <name type="common">Soybean</name>
    <name type="synonym">Glycine hispida</name>
    <dbReference type="NCBI Taxonomy" id="3847"/>
    <lineage>
        <taxon>Eukaryota</taxon>
        <taxon>Viridiplantae</taxon>
        <taxon>Streptophyta</taxon>
        <taxon>Embryophyta</taxon>
        <taxon>Tracheophyta</taxon>
        <taxon>Spermatophyta</taxon>
        <taxon>Magnoliopsida</taxon>
        <taxon>eudicotyledons</taxon>
        <taxon>Gunneridae</taxon>
        <taxon>Pentapetalae</taxon>
        <taxon>rosids</taxon>
        <taxon>fabids</taxon>
        <taxon>Fabales</taxon>
        <taxon>Fabaceae</taxon>
        <taxon>Papilionoideae</taxon>
        <taxon>50 kb inversion clade</taxon>
        <taxon>NPAAA clade</taxon>
        <taxon>indigoferoid/millettioid clade</taxon>
        <taxon>Phaseoleae</taxon>
        <taxon>Glycine</taxon>
        <taxon>Glycine subgen. Soja</taxon>
    </lineage>
</organism>
<gene>
    <name evidence="2" type="ORF">GLYMA_08G347900</name>
</gene>
<reference evidence="2 3" key="1">
    <citation type="journal article" date="2010" name="Nature">
        <title>Genome sequence of the palaeopolyploid soybean.</title>
        <authorList>
            <person name="Schmutz J."/>
            <person name="Cannon S.B."/>
            <person name="Schlueter J."/>
            <person name="Ma J."/>
            <person name="Mitros T."/>
            <person name="Nelson W."/>
            <person name="Hyten D.L."/>
            <person name="Song Q."/>
            <person name="Thelen J.J."/>
            <person name="Cheng J."/>
            <person name="Xu D."/>
            <person name="Hellsten U."/>
            <person name="May G.D."/>
            <person name="Yu Y."/>
            <person name="Sakurai T."/>
            <person name="Umezawa T."/>
            <person name="Bhattacharyya M.K."/>
            <person name="Sandhu D."/>
            <person name="Valliyodan B."/>
            <person name="Lindquist E."/>
            <person name="Peto M."/>
            <person name="Grant D."/>
            <person name="Shu S."/>
            <person name="Goodstein D."/>
            <person name="Barry K."/>
            <person name="Futrell-Griggs M."/>
            <person name="Abernathy B."/>
            <person name="Du J."/>
            <person name="Tian Z."/>
            <person name="Zhu L."/>
            <person name="Gill N."/>
            <person name="Joshi T."/>
            <person name="Libault M."/>
            <person name="Sethuraman A."/>
            <person name="Zhang X.-C."/>
            <person name="Shinozaki K."/>
            <person name="Nguyen H.T."/>
            <person name="Wing R.A."/>
            <person name="Cregan P."/>
            <person name="Specht J."/>
            <person name="Grimwood J."/>
            <person name="Rokhsar D."/>
            <person name="Stacey G."/>
            <person name="Shoemaker R.C."/>
            <person name="Jackson S.A."/>
        </authorList>
    </citation>
    <scope>NUCLEOTIDE SEQUENCE [LARGE SCALE GENOMIC DNA]</scope>
    <source>
        <strain evidence="3">cv. Williams 82</strain>
        <tissue evidence="2">Callus</tissue>
    </source>
</reference>
<accession>K7LAN2</accession>
<keyword evidence="4" id="KW-1185">Reference proteome</keyword>
<dbReference type="AlphaFoldDB" id="K7LAN2"/>
<reference evidence="2" key="3">
    <citation type="submission" date="2018-07" db="EMBL/GenBank/DDBJ databases">
        <title>WGS assembly of Glycine max.</title>
        <authorList>
            <person name="Schmutz J."/>
            <person name="Cannon S."/>
            <person name="Schlueter J."/>
            <person name="Ma J."/>
            <person name="Mitros T."/>
            <person name="Nelson W."/>
            <person name="Hyten D."/>
            <person name="Song Q."/>
            <person name="Thelen J."/>
            <person name="Cheng J."/>
            <person name="Xu D."/>
            <person name="Hellsten U."/>
            <person name="May G."/>
            <person name="Yu Y."/>
            <person name="Sakurai T."/>
            <person name="Umezawa T."/>
            <person name="Bhattacharyya M."/>
            <person name="Sandhu D."/>
            <person name="Valliyodan B."/>
            <person name="Lindquist E."/>
            <person name="Peto M."/>
            <person name="Grant D."/>
            <person name="Shu S."/>
            <person name="Goodstein D."/>
            <person name="Barry K."/>
            <person name="Futrell-Griggs M."/>
            <person name="Abernathy B."/>
            <person name="Du J."/>
            <person name="Tian Z."/>
            <person name="Zhu L."/>
            <person name="Gill N."/>
            <person name="Joshi T."/>
            <person name="Libault M."/>
            <person name="Sethuraman A."/>
            <person name="Zhang X."/>
            <person name="Shinozaki K."/>
            <person name="Nguyen H."/>
            <person name="Wing R."/>
            <person name="Cregan P."/>
            <person name="Specht J."/>
            <person name="Grimwood J."/>
            <person name="Rokhsar D."/>
            <person name="Stacey G."/>
            <person name="Shoemaker R."/>
            <person name="Jackson S."/>
        </authorList>
    </citation>
    <scope>NUCLEOTIDE SEQUENCE</scope>
    <source>
        <tissue evidence="2">Callus</tissue>
    </source>
</reference>
<feature type="compositionally biased region" description="Basic residues" evidence="1">
    <location>
        <begin position="7"/>
        <end position="24"/>
    </location>
</feature>
<evidence type="ECO:0000313" key="2">
    <source>
        <dbReference type="EMBL" id="KRH46641.1"/>
    </source>
</evidence>